<comment type="caution">
    <text evidence="1">The sequence shown here is derived from an EMBL/GenBank/DDBJ whole genome shotgun (WGS) entry which is preliminary data.</text>
</comment>
<evidence type="ECO:0000313" key="1">
    <source>
        <dbReference type="EMBL" id="KAJ9110612.1"/>
    </source>
</evidence>
<protein>
    <submittedName>
        <fullName evidence="1">Uncharacterized protein</fullName>
    </submittedName>
</protein>
<dbReference type="Proteomes" id="UP001241377">
    <property type="component" value="Unassembled WGS sequence"/>
</dbReference>
<accession>A0ACC2WJ81</accession>
<reference evidence="1" key="1">
    <citation type="submission" date="2023-04" db="EMBL/GenBank/DDBJ databases">
        <title>Draft Genome sequencing of Naganishia species isolated from polar environments using Oxford Nanopore Technology.</title>
        <authorList>
            <person name="Leo P."/>
            <person name="Venkateswaran K."/>
        </authorList>
    </citation>
    <scope>NUCLEOTIDE SEQUENCE</scope>
    <source>
        <strain evidence="1">MNA-CCFEE 5261</strain>
    </source>
</reference>
<name>A0ACC2WJ81_9TREE</name>
<dbReference type="EMBL" id="JASBWR010000011">
    <property type="protein sequence ID" value="KAJ9110612.1"/>
    <property type="molecule type" value="Genomic_DNA"/>
</dbReference>
<sequence>MRYSRTLAQLTLFACHLADLKEQYSVNFDKMHGLSVQSGTLARCVMDDHRSEASREAILRLLQGIIEYRGKLMESAQDQYLVFHFLALKNLRHDGGFPPPIDVTQALAHLQWCFRLVMFNKLRRKLKAAASNAVDNEARGSTAWAKLEKSLVRETLGCLHIDACTQMGTIHSMKGILRHHAEQHPRPPLARWDDLTFTRLYCEGKQFTLDAFRSMNQNLLERSRTLLQELMFGENATSWLKIPDFIHDREGKCGDLYSFLMDRDNGFDYLNSTFAQGMLKHFVVGNVNGKLQLSGVGAYLSKCRAMLDLIAAMMHVTGGGAPRAEEAVQTRILEGKEGKRNLFHMRGKIGWVLQYNKAKAQKVREQCSRRRIDLKY</sequence>
<organism evidence="1 2">
    <name type="scientific">Naganishia cerealis</name>
    <dbReference type="NCBI Taxonomy" id="610337"/>
    <lineage>
        <taxon>Eukaryota</taxon>
        <taxon>Fungi</taxon>
        <taxon>Dikarya</taxon>
        <taxon>Basidiomycota</taxon>
        <taxon>Agaricomycotina</taxon>
        <taxon>Tremellomycetes</taxon>
        <taxon>Filobasidiales</taxon>
        <taxon>Filobasidiaceae</taxon>
        <taxon>Naganishia</taxon>
    </lineage>
</organism>
<proteinExistence type="predicted"/>
<evidence type="ECO:0000313" key="2">
    <source>
        <dbReference type="Proteomes" id="UP001241377"/>
    </source>
</evidence>
<keyword evidence="2" id="KW-1185">Reference proteome</keyword>
<gene>
    <name evidence="1" type="ORF">QFC19_001441</name>
</gene>